<organism evidence="2 3">
    <name type="scientific">Halomicronema hongdechloris C2206</name>
    <dbReference type="NCBI Taxonomy" id="1641165"/>
    <lineage>
        <taxon>Bacteria</taxon>
        <taxon>Bacillati</taxon>
        <taxon>Cyanobacteriota</taxon>
        <taxon>Cyanophyceae</taxon>
        <taxon>Nodosilineales</taxon>
        <taxon>Nodosilineaceae</taxon>
        <taxon>Halomicronema</taxon>
    </lineage>
</organism>
<dbReference type="STRING" id="1641165.XM38_21680"/>
<dbReference type="KEGG" id="hhg:XM38_004590"/>
<protein>
    <recommendedName>
        <fullName evidence="4">Urease accessory protein UreJ</fullName>
    </recommendedName>
</protein>
<gene>
    <name evidence="2" type="ORF">XM38_004590</name>
</gene>
<proteinExistence type="predicted"/>
<evidence type="ECO:0000313" key="2">
    <source>
        <dbReference type="EMBL" id="ASC69532.1"/>
    </source>
</evidence>
<keyword evidence="3" id="KW-1185">Reference proteome</keyword>
<evidence type="ECO:0000256" key="1">
    <source>
        <dbReference type="SAM" id="Phobius"/>
    </source>
</evidence>
<feature type="transmembrane region" description="Helical" evidence="1">
    <location>
        <begin position="60"/>
        <end position="80"/>
    </location>
</feature>
<reference evidence="2 3" key="1">
    <citation type="journal article" date="2016" name="Biochim. Biophys. Acta">
        <title>Characterization of red-shifted phycobilisomes isolated from the chlorophyll f-containing cyanobacterium Halomicronema hongdechloris.</title>
        <authorList>
            <person name="Li Y."/>
            <person name="Lin Y."/>
            <person name="Garvey C.J."/>
            <person name="Birch D."/>
            <person name="Corkery R.W."/>
            <person name="Loughlin P.C."/>
            <person name="Scheer H."/>
            <person name="Willows R.D."/>
            <person name="Chen M."/>
        </authorList>
    </citation>
    <scope>NUCLEOTIDE SEQUENCE [LARGE SCALE GENOMIC DNA]</scope>
    <source>
        <strain evidence="2 3">C2206</strain>
    </source>
</reference>
<evidence type="ECO:0000313" key="3">
    <source>
        <dbReference type="Proteomes" id="UP000191901"/>
    </source>
</evidence>
<dbReference type="Proteomes" id="UP000191901">
    <property type="component" value="Chromosome"/>
</dbReference>
<keyword evidence="1" id="KW-1133">Transmembrane helix</keyword>
<feature type="transmembrane region" description="Helical" evidence="1">
    <location>
        <begin position="137"/>
        <end position="154"/>
    </location>
</feature>
<keyword evidence="1" id="KW-0812">Transmembrane</keyword>
<feature type="transmembrane region" description="Helical" evidence="1">
    <location>
        <begin position="201"/>
        <end position="223"/>
    </location>
</feature>
<dbReference type="AlphaFoldDB" id="A0A1Z3HGT0"/>
<dbReference type="OrthoDB" id="9808192at2"/>
<name>A0A1Z3HGT0_9CYAN</name>
<keyword evidence="1" id="KW-0472">Membrane</keyword>
<feature type="transmembrane region" description="Helical" evidence="1">
    <location>
        <begin position="20"/>
        <end position="40"/>
    </location>
</feature>
<feature type="transmembrane region" description="Helical" evidence="1">
    <location>
        <begin position="112"/>
        <end position="130"/>
    </location>
</feature>
<evidence type="ECO:0008006" key="4">
    <source>
        <dbReference type="Google" id="ProtNLM"/>
    </source>
</evidence>
<dbReference type="EMBL" id="CP021983">
    <property type="protein sequence ID" value="ASC69532.1"/>
    <property type="molecule type" value="Genomic_DNA"/>
</dbReference>
<dbReference type="RefSeq" id="WP_088428947.1">
    <property type="nucleotide sequence ID" value="NZ_CP021983.2"/>
</dbReference>
<dbReference type="InterPro" id="IPR007038">
    <property type="entry name" value="HupE_UreJ"/>
</dbReference>
<feature type="transmembrane region" description="Helical" evidence="1">
    <location>
        <begin position="87"/>
        <end position="106"/>
    </location>
</feature>
<feature type="transmembrane region" description="Helical" evidence="1">
    <location>
        <begin position="166"/>
        <end position="189"/>
    </location>
</feature>
<accession>A0A1Z3HGT0</accession>
<dbReference type="Pfam" id="PF04955">
    <property type="entry name" value="HupE_UreJ"/>
    <property type="match status" value="1"/>
</dbReference>
<sequence>MNLYRVASEIVEAGRSWQPIALAASVIITGLLFRVLPVFAHHPFGGETPDTALTAFLSGLGHPVIGLDHLAFVIATGLVAVVMGRGLLVPIAVVIASMVGTGIHLISLDLPVPELVISASVLVFGSLLAMKTLPSNGIVVTLAALAGIFHGHAYGEAIFGAEMGPLVAYLLGFAVIQLAIAVVAFWLGGALLQPATESSGMALRFAGFVICGVGGTFLATLIVDTLLPA</sequence>